<accession>A0A2M7G266</accession>
<evidence type="ECO:0000256" key="2">
    <source>
        <dbReference type="ARBA" id="ARBA00023125"/>
    </source>
</evidence>
<dbReference type="SMART" id="SM00342">
    <property type="entry name" value="HTH_ARAC"/>
    <property type="match status" value="1"/>
</dbReference>
<protein>
    <recommendedName>
        <fullName evidence="4">HTH araC/xylS-type domain-containing protein</fullName>
    </recommendedName>
</protein>
<dbReference type="InterPro" id="IPR018060">
    <property type="entry name" value="HTH_AraC"/>
</dbReference>
<dbReference type="InterPro" id="IPR009057">
    <property type="entry name" value="Homeodomain-like_sf"/>
</dbReference>
<evidence type="ECO:0000313" key="6">
    <source>
        <dbReference type="Proteomes" id="UP000231019"/>
    </source>
</evidence>
<dbReference type="PANTHER" id="PTHR46796">
    <property type="entry name" value="HTH-TYPE TRANSCRIPTIONAL ACTIVATOR RHAS-RELATED"/>
    <property type="match status" value="1"/>
</dbReference>
<sequence length="322" mass="37575">MSRKFKKTVAVSVSETNVSQLPPFLRKTFPLLHELKARANDLNQKPGDCWPSLILNAQTKQIYRPDIRGPFSIFMNRKGISHCTLEGTRITLPEDTFLISNTGQYYSLEIDAPETVETFNLHLGNTFMEEVQASLRLSHSHLLDEPQARVEKLFIFPNRLNRKTSAFSAWIETARQREGEALEAHLMHLILYLLQEQKEIQAEISRLPALRKTTREELHKRLNQARDCLYSDTKQRHSLDHLAQIACLSKYHFLRLFRAAYGCTPYQYQLQLRIEKSAQLLRCTKLSVQDIAFSMGFDDPSSFSRLFYRQWGLYPSQYRNQF</sequence>
<dbReference type="InterPro" id="IPR050204">
    <property type="entry name" value="AraC_XylS_family_regulators"/>
</dbReference>
<name>A0A2M7G266_9BACT</name>
<organism evidence="5 6">
    <name type="scientific">bacterium (Candidatus Blackallbacteria) CG17_big_fil_post_rev_8_21_14_2_50_48_46</name>
    <dbReference type="NCBI Taxonomy" id="2014261"/>
    <lineage>
        <taxon>Bacteria</taxon>
        <taxon>Candidatus Blackallbacteria</taxon>
    </lineage>
</organism>
<evidence type="ECO:0000259" key="4">
    <source>
        <dbReference type="PROSITE" id="PS01124"/>
    </source>
</evidence>
<dbReference type="GO" id="GO:0043565">
    <property type="term" value="F:sequence-specific DNA binding"/>
    <property type="evidence" value="ECO:0007669"/>
    <property type="project" value="InterPro"/>
</dbReference>
<proteinExistence type="predicted"/>
<dbReference type="Gene3D" id="1.10.10.60">
    <property type="entry name" value="Homeodomain-like"/>
    <property type="match status" value="2"/>
</dbReference>
<dbReference type="PRINTS" id="PR00032">
    <property type="entry name" value="HTHARAC"/>
</dbReference>
<comment type="caution">
    <text evidence="5">The sequence shown here is derived from an EMBL/GenBank/DDBJ whole genome shotgun (WGS) entry which is preliminary data.</text>
</comment>
<evidence type="ECO:0000256" key="1">
    <source>
        <dbReference type="ARBA" id="ARBA00023015"/>
    </source>
</evidence>
<keyword evidence="1" id="KW-0805">Transcription regulation</keyword>
<reference evidence="5 6" key="1">
    <citation type="submission" date="2017-09" db="EMBL/GenBank/DDBJ databases">
        <title>Depth-based differentiation of microbial function through sediment-hosted aquifers and enrichment of novel symbionts in the deep terrestrial subsurface.</title>
        <authorList>
            <person name="Probst A.J."/>
            <person name="Ladd B."/>
            <person name="Jarett J.K."/>
            <person name="Geller-Mcgrath D.E."/>
            <person name="Sieber C.M."/>
            <person name="Emerson J.B."/>
            <person name="Anantharaman K."/>
            <person name="Thomas B.C."/>
            <person name="Malmstrom R."/>
            <person name="Stieglmeier M."/>
            <person name="Klingl A."/>
            <person name="Woyke T."/>
            <person name="Ryan C.M."/>
            <person name="Banfield J.F."/>
        </authorList>
    </citation>
    <scope>NUCLEOTIDE SEQUENCE [LARGE SCALE GENOMIC DNA]</scope>
    <source>
        <strain evidence="5">CG17_big_fil_post_rev_8_21_14_2_50_48_46</strain>
    </source>
</reference>
<dbReference type="GO" id="GO:0003700">
    <property type="term" value="F:DNA-binding transcription factor activity"/>
    <property type="evidence" value="ECO:0007669"/>
    <property type="project" value="InterPro"/>
</dbReference>
<dbReference type="Proteomes" id="UP000231019">
    <property type="component" value="Unassembled WGS sequence"/>
</dbReference>
<evidence type="ECO:0000313" key="5">
    <source>
        <dbReference type="EMBL" id="PIW15881.1"/>
    </source>
</evidence>
<gene>
    <name evidence="5" type="ORF">COW36_15540</name>
</gene>
<keyword evidence="2" id="KW-0238">DNA-binding</keyword>
<dbReference type="PANTHER" id="PTHR46796:SF14">
    <property type="entry name" value="TRANSCRIPTIONAL REGULATORY PROTEIN"/>
    <property type="match status" value="1"/>
</dbReference>
<dbReference type="AlphaFoldDB" id="A0A2M7G266"/>
<dbReference type="PROSITE" id="PS01124">
    <property type="entry name" value="HTH_ARAC_FAMILY_2"/>
    <property type="match status" value="1"/>
</dbReference>
<dbReference type="Pfam" id="PF12833">
    <property type="entry name" value="HTH_18"/>
    <property type="match status" value="1"/>
</dbReference>
<dbReference type="SUPFAM" id="SSF46689">
    <property type="entry name" value="Homeodomain-like"/>
    <property type="match status" value="2"/>
</dbReference>
<keyword evidence="3" id="KW-0804">Transcription</keyword>
<feature type="domain" description="HTH araC/xylS-type" evidence="4">
    <location>
        <begin position="223"/>
        <end position="321"/>
    </location>
</feature>
<dbReference type="EMBL" id="PFFQ01000042">
    <property type="protein sequence ID" value="PIW15881.1"/>
    <property type="molecule type" value="Genomic_DNA"/>
</dbReference>
<evidence type="ECO:0000256" key="3">
    <source>
        <dbReference type="ARBA" id="ARBA00023163"/>
    </source>
</evidence>
<dbReference type="InterPro" id="IPR020449">
    <property type="entry name" value="Tscrpt_reg_AraC-type_HTH"/>
</dbReference>